<evidence type="ECO:0000256" key="7">
    <source>
        <dbReference type="ARBA" id="ARBA00022840"/>
    </source>
</evidence>
<dbReference type="AlphaFoldDB" id="A0A370CHY9"/>
<evidence type="ECO:0000256" key="10">
    <source>
        <dbReference type="PIRSR" id="PIRSR035805-2"/>
    </source>
</evidence>
<evidence type="ECO:0000313" key="14">
    <source>
        <dbReference type="Proteomes" id="UP000226429"/>
    </source>
</evidence>
<dbReference type="Gene3D" id="3.40.50.300">
    <property type="entry name" value="P-loop containing nucleotide triphosphate hydrolases"/>
    <property type="match status" value="1"/>
</dbReference>
<feature type="binding site" evidence="8">
    <location>
        <position position="146"/>
    </location>
    <ligand>
        <name>Zn(2+)</name>
        <dbReference type="ChEBI" id="CHEBI:29105"/>
    </ligand>
</feature>
<evidence type="ECO:0000256" key="3">
    <source>
        <dbReference type="ARBA" id="ARBA00022634"/>
    </source>
</evidence>
<dbReference type="InterPro" id="IPR001267">
    <property type="entry name" value="Thymidine_kinase"/>
</dbReference>
<reference evidence="13 14" key="2">
    <citation type="journal article" date="2018" name="J. Invertebr. Pathol.">
        <title>'Candidatus Aquirickettsiella gammari' (Gammaproteobacteria: Legionellales: Coxiellaceae): A bacterial pathogen of the freshwater crustacean Gammarus fossarum (Malacostraca: Amphipoda).</title>
        <authorList>
            <person name="Bojko J."/>
            <person name="Dunn A.M."/>
            <person name="Stebbing P.D."/>
            <person name="van Aerle R."/>
            <person name="Bacela-Spychalska K."/>
            <person name="Bean T.P."/>
            <person name="Urrutia A."/>
            <person name="Stentiford G.D."/>
        </authorList>
    </citation>
    <scope>NUCLEOTIDE SEQUENCE [LARGE SCALE GENOMIC DNA]</scope>
    <source>
        <strain evidence="13">RA15029</strain>
    </source>
</reference>
<protein>
    <recommendedName>
        <fullName evidence="2 8">Thymidine kinase</fullName>
        <ecNumber evidence="2 8">2.7.1.21</ecNumber>
    </recommendedName>
</protein>
<dbReference type="Gene3D" id="3.30.60.20">
    <property type="match status" value="1"/>
</dbReference>
<feature type="binding site" evidence="8">
    <location>
        <position position="148"/>
    </location>
    <ligand>
        <name>Zn(2+)</name>
        <dbReference type="ChEBI" id="CHEBI:29105"/>
    </ligand>
</feature>
<keyword evidence="14" id="KW-1185">Reference proteome</keyword>
<evidence type="ECO:0000256" key="2">
    <source>
        <dbReference type="ARBA" id="ARBA00012118"/>
    </source>
</evidence>
<evidence type="ECO:0000256" key="1">
    <source>
        <dbReference type="ARBA" id="ARBA00007587"/>
    </source>
</evidence>
<dbReference type="SUPFAM" id="SSF57716">
    <property type="entry name" value="Glucocorticoid receptor-like (DNA-binding domain)"/>
    <property type="match status" value="1"/>
</dbReference>
<keyword evidence="8" id="KW-0963">Cytoplasm</keyword>
<name>A0A370CHY9_9COXI</name>
<dbReference type="EC" id="2.7.1.21" evidence="2 8"/>
<evidence type="ECO:0000256" key="9">
    <source>
        <dbReference type="PIRSR" id="PIRSR035805-1"/>
    </source>
</evidence>
<dbReference type="InterPro" id="IPR027417">
    <property type="entry name" value="P-loop_NTPase"/>
</dbReference>
<dbReference type="PROSITE" id="PS00603">
    <property type="entry name" value="TK_CELLULAR_TYPE"/>
    <property type="match status" value="1"/>
</dbReference>
<feature type="binding site" evidence="10">
    <location>
        <position position="179"/>
    </location>
    <ligand>
        <name>substrate</name>
    </ligand>
</feature>
<sequence length="195" mass="22266">MAKLYFYYSAMNAGKSTALLQASYNYQERGMQTLLFAPDIDKRYKAGCVFSRIGLEAKATVFSAKDNLFECVERLLEQKTNLRCILIDEAQFLTKAQVFQLTDIVDRLDIPVLSYGLRSDFRAEPFEGSLYLLILADEISEIKTICYCGRKAIMNIRIDAKNRKITKGQQIDIGGNERYISVCRKHFKLADTAIK</sequence>
<comment type="similarity">
    <text evidence="1 8 12">Belongs to the thymidine kinase family.</text>
</comment>
<comment type="catalytic activity">
    <reaction evidence="8 11">
        <text>thymidine + ATP = dTMP + ADP + H(+)</text>
        <dbReference type="Rhea" id="RHEA:19129"/>
        <dbReference type="ChEBI" id="CHEBI:15378"/>
        <dbReference type="ChEBI" id="CHEBI:17748"/>
        <dbReference type="ChEBI" id="CHEBI:30616"/>
        <dbReference type="ChEBI" id="CHEBI:63528"/>
        <dbReference type="ChEBI" id="CHEBI:456216"/>
        <dbReference type="EC" id="2.7.1.21"/>
    </reaction>
</comment>
<comment type="caution">
    <text evidence="13">The sequence shown here is derived from an EMBL/GenBank/DDBJ whole genome shotgun (WGS) entry which is preliminary data.</text>
</comment>
<dbReference type="GO" id="GO:0046104">
    <property type="term" value="P:thymidine metabolic process"/>
    <property type="evidence" value="ECO:0007669"/>
    <property type="project" value="TreeGrafter"/>
</dbReference>
<keyword evidence="8" id="KW-0862">Zinc</keyword>
<reference evidence="13 14" key="1">
    <citation type="journal article" date="2017" name="Int. J. Syst. Evol. Microbiol.">
        <title>Aquarickettsiella crustaci n. gen. n. sp. (Gammaproteobacteria: Legionellales: Coxiellaceae); a bacterial pathogen of the freshwater crustacean: Gammarus fossarum (Malacostraca: Amphipoda).</title>
        <authorList>
            <person name="Bojko J."/>
            <person name="Dunn A.M."/>
            <person name="Stebbing P.D."/>
            <person name="Van Aerle R."/>
            <person name="Bacela-Spychalska K."/>
            <person name="Bean T.P."/>
            <person name="Stentiford G.D."/>
        </authorList>
    </citation>
    <scope>NUCLEOTIDE SEQUENCE [LARGE SCALE GENOMIC DNA]</scope>
    <source>
        <strain evidence="13">RA15029</strain>
    </source>
</reference>
<dbReference type="InterPro" id="IPR020633">
    <property type="entry name" value="Thymidine_kinase_CS"/>
</dbReference>
<evidence type="ECO:0000256" key="12">
    <source>
        <dbReference type="RuleBase" id="RU004165"/>
    </source>
</evidence>
<dbReference type="Pfam" id="PF00265">
    <property type="entry name" value="TK"/>
    <property type="match status" value="1"/>
</dbReference>
<feature type="active site" description="Proton acceptor" evidence="8 9">
    <location>
        <position position="89"/>
    </location>
</feature>
<dbReference type="PANTHER" id="PTHR11441">
    <property type="entry name" value="THYMIDINE KINASE"/>
    <property type="match status" value="1"/>
</dbReference>
<keyword evidence="5 8" id="KW-0547">Nucleotide-binding</keyword>
<feature type="binding site" evidence="8">
    <location>
        <position position="186"/>
    </location>
    <ligand>
        <name>Zn(2+)</name>
        <dbReference type="ChEBI" id="CHEBI:29105"/>
    </ligand>
</feature>
<gene>
    <name evidence="8" type="primary">tdk</name>
    <name evidence="13" type="ORF">CFE62_003965</name>
</gene>
<dbReference type="PIRSF" id="PIRSF035805">
    <property type="entry name" value="TK_cell"/>
    <property type="match status" value="1"/>
</dbReference>
<dbReference type="GO" id="GO:0071897">
    <property type="term" value="P:DNA biosynthetic process"/>
    <property type="evidence" value="ECO:0007669"/>
    <property type="project" value="UniProtKB-KW"/>
</dbReference>
<dbReference type="HAMAP" id="MF_00124">
    <property type="entry name" value="Thymidine_kinase"/>
    <property type="match status" value="1"/>
</dbReference>
<evidence type="ECO:0000256" key="6">
    <source>
        <dbReference type="ARBA" id="ARBA00022777"/>
    </source>
</evidence>
<feature type="binding site" evidence="8">
    <location>
        <begin position="88"/>
        <end position="91"/>
    </location>
    <ligand>
        <name>ATP</name>
        <dbReference type="ChEBI" id="CHEBI:30616"/>
    </ligand>
</feature>
<evidence type="ECO:0000256" key="4">
    <source>
        <dbReference type="ARBA" id="ARBA00022679"/>
    </source>
</evidence>
<evidence type="ECO:0000256" key="11">
    <source>
        <dbReference type="RuleBase" id="RU000544"/>
    </source>
</evidence>
<dbReference type="GO" id="GO:0008270">
    <property type="term" value="F:zinc ion binding"/>
    <property type="evidence" value="ECO:0007669"/>
    <property type="project" value="UniProtKB-UniRule"/>
</dbReference>
<accession>A0A370CHY9</accession>
<feature type="binding site" evidence="8">
    <location>
        <position position="183"/>
    </location>
    <ligand>
        <name>Zn(2+)</name>
        <dbReference type="ChEBI" id="CHEBI:29105"/>
    </ligand>
</feature>
<keyword evidence="3 8" id="KW-0237">DNA synthesis</keyword>
<evidence type="ECO:0000313" key="13">
    <source>
        <dbReference type="EMBL" id="RDH40393.1"/>
    </source>
</evidence>
<dbReference type="Proteomes" id="UP000226429">
    <property type="component" value="Unassembled WGS sequence"/>
</dbReference>
<dbReference type="NCBIfam" id="NF003300">
    <property type="entry name" value="PRK04296.1-5"/>
    <property type="match status" value="1"/>
</dbReference>
<dbReference type="GO" id="GO:0005829">
    <property type="term" value="C:cytosol"/>
    <property type="evidence" value="ECO:0007669"/>
    <property type="project" value="TreeGrafter"/>
</dbReference>
<dbReference type="SUPFAM" id="SSF52540">
    <property type="entry name" value="P-loop containing nucleoside triphosphate hydrolases"/>
    <property type="match status" value="1"/>
</dbReference>
<evidence type="ECO:0000256" key="8">
    <source>
        <dbReference type="HAMAP-Rule" id="MF_00124"/>
    </source>
</evidence>
<feature type="binding site" evidence="10">
    <location>
        <begin position="171"/>
        <end position="174"/>
    </location>
    <ligand>
        <name>substrate</name>
    </ligand>
</feature>
<feature type="binding site" evidence="8">
    <location>
        <begin position="9"/>
        <end position="16"/>
    </location>
    <ligand>
        <name>ATP</name>
        <dbReference type="ChEBI" id="CHEBI:30616"/>
    </ligand>
</feature>
<dbReference type="EMBL" id="NMOS02000009">
    <property type="protein sequence ID" value="RDH40393.1"/>
    <property type="molecule type" value="Genomic_DNA"/>
</dbReference>
<dbReference type="GO" id="GO:0005524">
    <property type="term" value="F:ATP binding"/>
    <property type="evidence" value="ECO:0007669"/>
    <property type="project" value="UniProtKB-UniRule"/>
</dbReference>
<comment type="subcellular location">
    <subcellularLocation>
        <location evidence="8">Cytoplasm</location>
    </subcellularLocation>
</comment>
<keyword evidence="6 8" id="KW-0418">Kinase</keyword>
<keyword evidence="4 8" id="KW-0808">Transferase</keyword>
<dbReference type="PANTHER" id="PTHR11441:SF0">
    <property type="entry name" value="THYMIDINE KINASE, CYTOSOLIC"/>
    <property type="match status" value="1"/>
</dbReference>
<dbReference type="GO" id="GO:0004797">
    <property type="term" value="F:thymidine kinase activity"/>
    <property type="evidence" value="ECO:0007669"/>
    <property type="project" value="UniProtKB-UniRule"/>
</dbReference>
<organism evidence="13 14">
    <name type="scientific">Candidatus Aquirickettsiella gammari</name>
    <dbReference type="NCBI Taxonomy" id="2016198"/>
    <lineage>
        <taxon>Bacteria</taxon>
        <taxon>Pseudomonadati</taxon>
        <taxon>Pseudomonadota</taxon>
        <taxon>Gammaproteobacteria</taxon>
        <taxon>Legionellales</taxon>
        <taxon>Coxiellaceae</taxon>
        <taxon>Candidatus Aquirickettsiella</taxon>
    </lineage>
</organism>
<comment type="subunit">
    <text evidence="8">Homotetramer.</text>
</comment>
<proteinExistence type="inferred from homology"/>
<keyword evidence="8" id="KW-0479">Metal-binding</keyword>
<evidence type="ECO:0000256" key="5">
    <source>
        <dbReference type="ARBA" id="ARBA00022741"/>
    </source>
</evidence>
<keyword evidence="7 8" id="KW-0067">ATP-binding</keyword>